<evidence type="ECO:0000256" key="2">
    <source>
        <dbReference type="ARBA" id="ARBA00022670"/>
    </source>
</evidence>
<proteinExistence type="inferred from homology"/>
<feature type="domain" description="NlpC/P60" evidence="6">
    <location>
        <begin position="4"/>
        <end position="142"/>
    </location>
</feature>
<dbReference type="InterPro" id="IPR038765">
    <property type="entry name" value="Papain-like_cys_pep_sf"/>
</dbReference>
<reference evidence="7 8" key="2">
    <citation type="journal article" date="2011" name="Stand. Genomic Sci.">
        <title>Complete genome sequence of Mahella australiensis type strain (50-1 BON).</title>
        <authorList>
            <person name="Sikorski J."/>
            <person name="Teshima H."/>
            <person name="Nolan M."/>
            <person name="Lucas S."/>
            <person name="Hammon N."/>
            <person name="Deshpande S."/>
            <person name="Cheng J.F."/>
            <person name="Pitluck S."/>
            <person name="Liolios K."/>
            <person name="Pagani I."/>
            <person name="Ivanova N."/>
            <person name="Huntemann M."/>
            <person name="Mavromatis K."/>
            <person name="Ovchinikova G."/>
            <person name="Pati A."/>
            <person name="Tapia R."/>
            <person name="Han C."/>
            <person name="Goodwin L."/>
            <person name="Chen A."/>
            <person name="Palaniappan K."/>
            <person name="Land M."/>
            <person name="Hauser L."/>
            <person name="Ngatchou-Djao O.D."/>
            <person name="Rohde M."/>
            <person name="Pukall R."/>
            <person name="Spring S."/>
            <person name="Abt B."/>
            <person name="Goker M."/>
            <person name="Detter J.C."/>
            <person name="Woyke T."/>
            <person name="Bristow J."/>
            <person name="Markowitz V."/>
            <person name="Hugenholtz P."/>
            <person name="Eisen J.A."/>
            <person name="Kyrpides N.C."/>
            <person name="Klenk H.P."/>
            <person name="Lapidus A."/>
        </authorList>
    </citation>
    <scope>NUCLEOTIDE SEQUENCE [LARGE SCALE GENOMIC DNA]</scope>
    <source>
        <strain evidence="8">DSM 15567 / CIP 107919 / 50-1 BON</strain>
    </source>
</reference>
<dbReference type="Proteomes" id="UP000008457">
    <property type="component" value="Chromosome"/>
</dbReference>
<keyword evidence="2" id="KW-0645">Protease</keyword>
<evidence type="ECO:0000256" key="4">
    <source>
        <dbReference type="ARBA" id="ARBA00022801"/>
    </source>
</evidence>
<name>F4A2M5_MAHA5</name>
<keyword evidence="5" id="KW-0788">Thiol protease</keyword>
<dbReference type="OrthoDB" id="9808890at2"/>
<dbReference type="AlphaFoldDB" id="F4A2M5"/>
<evidence type="ECO:0000313" key="7">
    <source>
        <dbReference type="EMBL" id="AEE96205.1"/>
    </source>
</evidence>
<dbReference type="Gene3D" id="3.90.1720.10">
    <property type="entry name" value="endopeptidase domain like (from Nostoc punctiforme)"/>
    <property type="match status" value="1"/>
</dbReference>
<dbReference type="InterPro" id="IPR052062">
    <property type="entry name" value="Murein_DD/LD_carboxypeptidase"/>
</dbReference>
<dbReference type="STRING" id="697281.Mahau_1007"/>
<evidence type="ECO:0000256" key="3">
    <source>
        <dbReference type="ARBA" id="ARBA00022729"/>
    </source>
</evidence>
<dbReference type="KEGG" id="mas:Mahau_1007"/>
<sequence>MNQSVSRENLLQVIEKYKRVPFVHNGRSMDGLDCLGFVVLFYKEFGIYIPDGDGTPIGEQWFRDDPERYIRGIKALDGEDLGMEQLQPLDLVYFTLRRHIINHTGIMISKSEFVHMFPKKGLMISQFDLFWKMRFRGGKRLI</sequence>
<dbReference type="EMBL" id="CP002360">
    <property type="protein sequence ID" value="AEE96205.1"/>
    <property type="molecule type" value="Genomic_DNA"/>
</dbReference>
<dbReference type="HOGENOM" id="CLU_151252_0_0_9"/>
<dbReference type="InterPro" id="IPR000064">
    <property type="entry name" value="NLP_P60_dom"/>
</dbReference>
<dbReference type="PANTHER" id="PTHR47360:SF1">
    <property type="entry name" value="ENDOPEPTIDASE NLPC-RELATED"/>
    <property type="match status" value="1"/>
</dbReference>
<keyword evidence="8" id="KW-1185">Reference proteome</keyword>
<dbReference type="eggNOG" id="COG0791">
    <property type="taxonomic scope" value="Bacteria"/>
</dbReference>
<dbReference type="Pfam" id="PF00877">
    <property type="entry name" value="NLPC_P60"/>
    <property type="match status" value="1"/>
</dbReference>
<evidence type="ECO:0000313" key="8">
    <source>
        <dbReference type="Proteomes" id="UP000008457"/>
    </source>
</evidence>
<organism evidence="7 8">
    <name type="scientific">Mahella australiensis (strain DSM 15567 / CIP 107919 / 50-1 BON)</name>
    <dbReference type="NCBI Taxonomy" id="697281"/>
    <lineage>
        <taxon>Bacteria</taxon>
        <taxon>Bacillati</taxon>
        <taxon>Bacillota</taxon>
        <taxon>Clostridia</taxon>
        <taxon>Thermoanaerobacterales</taxon>
        <taxon>Thermoanaerobacterales Family IV. Incertae Sedis</taxon>
        <taxon>Mahella</taxon>
    </lineage>
</organism>
<dbReference type="SUPFAM" id="SSF54001">
    <property type="entry name" value="Cysteine proteinases"/>
    <property type="match status" value="1"/>
</dbReference>
<evidence type="ECO:0000256" key="5">
    <source>
        <dbReference type="ARBA" id="ARBA00022807"/>
    </source>
</evidence>
<keyword evidence="3" id="KW-0732">Signal</keyword>
<reference evidence="8" key="1">
    <citation type="submission" date="2010-11" db="EMBL/GenBank/DDBJ databases">
        <title>The complete genome of Mahella australiensis DSM 15567.</title>
        <authorList>
            <consortium name="US DOE Joint Genome Institute (JGI-PGF)"/>
            <person name="Lucas S."/>
            <person name="Copeland A."/>
            <person name="Lapidus A."/>
            <person name="Bruce D."/>
            <person name="Goodwin L."/>
            <person name="Pitluck S."/>
            <person name="Kyrpides N."/>
            <person name="Mavromatis K."/>
            <person name="Pagani I."/>
            <person name="Ivanova N."/>
            <person name="Teshima H."/>
            <person name="Brettin T."/>
            <person name="Detter J.C."/>
            <person name="Han C."/>
            <person name="Tapia R."/>
            <person name="Land M."/>
            <person name="Hauser L."/>
            <person name="Markowitz V."/>
            <person name="Cheng J.-F."/>
            <person name="Hugenholtz P."/>
            <person name="Woyke T."/>
            <person name="Wu D."/>
            <person name="Spring S."/>
            <person name="Pukall R."/>
            <person name="Steenblock K."/>
            <person name="Schneider S."/>
            <person name="Klenk H.-P."/>
            <person name="Eisen J.A."/>
        </authorList>
    </citation>
    <scope>NUCLEOTIDE SEQUENCE [LARGE SCALE GENOMIC DNA]</scope>
    <source>
        <strain evidence="8">DSM 15567 / CIP 107919 / 50-1 BON</strain>
    </source>
</reference>
<dbReference type="GO" id="GO:0006508">
    <property type="term" value="P:proteolysis"/>
    <property type="evidence" value="ECO:0007669"/>
    <property type="project" value="UniProtKB-KW"/>
</dbReference>
<comment type="similarity">
    <text evidence="1">Belongs to the peptidase C40 family.</text>
</comment>
<gene>
    <name evidence="7" type="ordered locus">Mahau_1007</name>
</gene>
<accession>F4A2M5</accession>
<dbReference type="RefSeq" id="WP_013780635.1">
    <property type="nucleotide sequence ID" value="NC_015520.1"/>
</dbReference>
<protein>
    <submittedName>
        <fullName evidence="7">NLP/P60 protein</fullName>
    </submittedName>
</protein>
<evidence type="ECO:0000259" key="6">
    <source>
        <dbReference type="PROSITE" id="PS51935"/>
    </source>
</evidence>
<keyword evidence="4" id="KW-0378">Hydrolase</keyword>
<dbReference type="PROSITE" id="PS51935">
    <property type="entry name" value="NLPC_P60"/>
    <property type="match status" value="1"/>
</dbReference>
<dbReference type="GO" id="GO:0008234">
    <property type="term" value="F:cysteine-type peptidase activity"/>
    <property type="evidence" value="ECO:0007669"/>
    <property type="project" value="UniProtKB-KW"/>
</dbReference>
<evidence type="ECO:0000256" key="1">
    <source>
        <dbReference type="ARBA" id="ARBA00007074"/>
    </source>
</evidence>
<dbReference type="PANTHER" id="PTHR47360">
    <property type="entry name" value="MUREIN DD-ENDOPEPTIDASE MEPS/MUREIN LD-CARBOXYPEPTIDASE"/>
    <property type="match status" value="1"/>
</dbReference>